<dbReference type="AlphaFoldDB" id="A0AAV2FMP9"/>
<organism evidence="2 3">
    <name type="scientific">Linum trigynum</name>
    <dbReference type="NCBI Taxonomy" id="586398"/>
    <lineage>
        <taxon>Eukaryota</taxon>
        <taxon>Viridiplantae</taxon>
        <taxon>Streptophyta</taxon>
        <taxon>Embryophyta</taxon>
        <taxon>Tracheophyta</taxon>
        <taxon>Spermatophyta</taxon>
        <taxon>Magnoliopsida</taxon>
        <taxon>eudicotyledons</taxon>
        <taxon>Gunneridae</taxon>
        <taxon>Pentapetalae</taxon>
        <taxon>rosids</taxon>
        <taxon>fabids</taxon>
        <taxon>Malpighiales</taxon>
        <taxon>Linaceae</taxon>
        <taxon>Linum</taxon>
    </lineage>
</organism>
<feature type="region of interest" description="Disordered" evidence="1">
    <location>
        <begin position="135"/>
        <end position="156"/>
    </location>
</feature>
<evidence type="ECO:0000256" key="1">
    <source>
        <dbReference type="SAM" id="MobiDB-lite"/>
    </source>
</evidence>
<reference evidence="2 3" key="1">
    <citation type="submission" date="2024-04" db="EMBL/GenBank/DDBJ databases">
        <authorList>
            <person name="Fracassetti M."/>
        </authorList>
    </citation>
    <scope>NUCLEOTIDE SEQUENCE [LARGE SCALE GENOMIC DNA]</scope>
</reference>
<keyword evidence="3" id="KW-1185">Reference proteome</keyword>
<dbReference type="Proteomes" id="UP001497516">
    <property type="component" value="Chromosome 7"/>
</dbReference>
<gene>
    <name evidence="2" type="ORF">LTRI10_LOCUS39735</name>
</gene>
<evidence type="ECO:0000313" key="2">
    <source>
        <dbReference type="EMBL" id="CAL1399558.1"/>
    </source>
</evidence>
<feature type="compositionally biased region" description="Basic and acidic residues" evidence="1">
    <location>
        <begin position="147"/>
        <end position="156"/>
    </location>
</feature>
<feature type="compositionally biased region" description="Polar residues" evidence="1">
    <location>
        <begin position="39"/>
        <end position="51"/>
    </location>
</feature>
<feature type="region of interest" description="Disordered" evidence="1">
    <location>
        <begin position="39"/>
        <end position="104"/>
    </location>
</feature>
<evidence type="ECO:0000313" key="3">
    <source>
        <dbReference type="Proteomes" id="UP001497516"/>
    </source>
</evidence>
<name>A0AAV2FMP9_9ROSI</name>
<sequence>MDGAARLLASYLRHKSRAQQGSPRQKTLTEGFHRSLFPSSCSAPLQPTTIKDASKEMNPSPLIPKPRVFSSSSSSSFHSSSAMKFGSSPWHRYSSHDDPESQSLRSLRISSVKVDPAAPINTLDMAHMLLSSIASTYPNQHKGNKPNKYDISKDEN</sequence>
<proteinExistence type="predicted"/>
<feature type="compositionally biased region" description="Low complexity" evidence="1">
    <location>
        <begin position="69"/>
        <end position="88"/>
    </location>
</feature>
<accession>A0AAV2FMP9</accession>
<dbReference type="EMBL" id="OZ034820">
    <property type="protein sequence ID" value="CAL1399558.1"/>
    <property type="molecule type" value="Genomic_DNA"/>
</dbReference>
<protein>
    <submittedName>
        <fullName evidence="2">Uncharacterized protein</fullName>
    </submittedName>
</protein>